<evidence type="ECO:0000256" key="7">
    <source>
        <dbReference type="ARBA" id="ARBA00023277"/>
    </source>
</evidence>
<keyword evidence="7" id="KW-0119">Carbohydrate metabolism</keyword>
<dbReference type="Pfam" id="PF01522">
    <property type="entry name" value="Polysacc_deac_1"/>
    <property type="match status" value="1"/>
</dbReference>
<evidence type="ECO:0000259" key="10">
    <source>
        <dbReference type="PROSITE" id="PS51677"/>
    </source>
</evidence>
<evidence type="ECO:0000313" key="12">
    <source>
        <dbReference type="Proteomes" id="UP000037035"/>
    </source>
</evidence>
<comment type="subcellular location">
    <subcellularLocation>
        <location evidence="2">Cell membrane</location>
        <topology evidence="2">Lipid-anchor</topology>
        <topology evidence="2">GPI-anchor</topology>
    </subcellularLocation>
</comment>
<dbReference type="CDD" id="cd10951">
    <property type="entry name" value="CE4_ClCDA_like"/>
    <property type="match status" value="1"/>
</dbReference>
<dbReference type="GO" id="GO:0098552">
    <property type="term" value="C:side of membrane"/>
    <property type="evidence" value="ECO:0007669"/>
    <property type="project" value="UniProtKB-KW"/>
</dbReference>
<dbReference type="Proteomes" id="UP000037035">
    <property type="component" value="Unassembled WGS sequence"/>
</dbReference>
<feature type="domain" description="NodB homology" evidence="10">
    <location>
        <begin position="64"/>
        <end position="246"/>
    </location>
</feature>
<protein>
    <recommendedName>
        <fullName evidence="10">NodB homology domain-containing protein</fullName>
    </recommendedName>
</protein>
<comment type="cofactor">
    <cofactor evidence="1">
        <name>Co(2+)</name>
        <dbReference type="ChEBI" id="CHEBI:48828"/>
    </cofactor>
</comment>
<keyword evidence="5" id="KW-0732">Signal</keyword>
<organism evidence="11 12">
    <name type="scientific">Puccinia sorghi</name>
    <dbReference type="NCBI Taxonomy" id="27349"/>
    <lineage>
        <taxon>Eukaryota</taxon>
        <taxon>Fungi</taxon>
        <taxon>Dikarya</taxon>
        <taxon>Basidiomycota</taxon>
        <taxon>Pucciniomycotina</taxon>
        <taxon>Pucciniomycetes</taxon>
        <taxon>Pucciniales</taxon>
        <taxon>Pucciniaceae</taxon>
        <taxon>Puccinia</taxon>
    </lineage>
</organism>
<dbReference type="PROSITE" id="PS51677">
    <property type="entry name" value="NODB"/>
    <property type="match status" value="1"/>
</dbReference>
<dbReference type="VEuPathDB" id="FungiDB:VP01_1111g14"/>
<keyword evidence="3" id="KW-0472">Membrane</keyword>
<evidence type="ECO:0000256" key="4">
    <source>
        <dbReference type="ARBA" id="ARBA00022723"/>
    </source>
</evidence>
<accession>A0A0L6VSL0</accession>
<sequence length="287" mass="31860">MPWCPPELKQALANTTSESIPSRKARRPNDPVKLMGADINFNRSFNRRAEAGPVPVFSTCTAPGSFSLTFDDGPWQFSSKLDATLGEANVKASFYINGNNFGCIYDFADVLLERFKNGHLIASHTWSHVHLNEGSYEGISKQLELLENAMIKILGVKPLYFRPPYGEFNDLVLQVLKDRGYKGLILWSQDSQDSLETPPSPSDIIQSYRSYPEETIVLNHETKDFTVDQVVPGVIPIIKEKGLKLLTAPGCLSLSSNPSDWYESVQPPGSRDESWTCNGTPAPGSFE</sequence>
<keyword evidence="6" id="KW-0378">Hydrolase</keyword>
<keyword evidence="8" id="KW-0449">Lipoprotein</keyword>
<keyword evidence="12" id="KW-1185">Reference proteome</keyword>
<evidence type="ECO:0000313" key="11">
    <source>
        <dbReference type="EMBL" id="KNZ63703.1"/>
    </source>
</evidence>
<dbReference type="OrthoDB" id="2125469at2759"/>
<keyword evidence="4" id="KW-0479">Metal-binding</keyword>
<evidence type="ECO:0000256" key="5">
    <source>
        <dbReference type="ARBA" id="ARBA00022729"/>
    </source>
</evidence>
<keyword evidence="3" id="KW-0325">Glycoprotein</keyword>
<dbReference type="EMBL" id="LAVV01001244">
    <property type="protein sequence ID" value="KNZ63703.1"/>
    <property type="molecule type" value="Genomic_DNA"/>
</dbReference>
<dbReference type="Gene3D" id="3.20.20.370">
    <property type="entry name" value="Glycoside hydrolase/deacetylase"/>
    <property type="match status" value="1"/>
</dbReference>
<dbReference type="PANTHER" id="PTHR46471:SF2">
    <property type="entry name" value="CHITIN DEACETYLASE-RELATED"/>
    <property type="match status" value="1"/>
</dbReference>
<dbReference type="AlphaFoldDB" id="A0A0L6VSL0"/>
<dbReference type="GO" id="GO:0005886">
    <property type="term" value="C:plasma membrane"/>
    <property type="evidence" value="ECO:0007669"/>
    <property type="project" value="UniProtKB-SubCell"/>
</dbReference>
<gene>
    <name evidence="11" type="ORF">VP01_1111g14</name>
</gene>
<evidence type="ECO:0000256" key="1">
    <source>
        <dbReference type="ARBA" id="ARBA00001941"/>
    </source>
</evidence>
<feature type="region of interest" description="Disordered" evidence="9">
    <location>
        <begin position="259"/>
        <end position="287"/>
    </location>
</feature>
<dbReference type="InterPro" id="IPR002509">
    <property type="entry name" value="NODB_dom"/>
</dbReference>
<comment type="caution">
    <text evidence="11">The sequence shown here is derived from an EMBL/GenBank/DDBJ whole genome shotgun (WGS) entry which is preliminary data.</text>
</comment>
<evidence type="ECO:0000256" key="8">
    <source>
        <dbReference type="ARBA" id="ARBA00023288"/>
    </source>
</evidence>
<dbReference type="GO" id="GO:0046872">
    <property type="term" value="F:metal ion binding"/>
    <property type="evidence" value="ECO:0007669"/>
    <property type="project" value="UniProtKB-KW"/>
</dbReference>
<proteinExistence type="predicted"/>
<name>A0A0L6VSL0_9BASI</name>
<evidence type="ECO:0000256" key="3">
    <source>
        <dbReference type="ARBA" id="ARBA00022622"/>
    </source>
</evidence>
<evidence type="ECO:0000256" key="6">
    <source>
        <dbReference type="ARBA" id="ARBA00022801"/>
    </source>
</evidence>
<dbReference type="PANTHER" id="PTHR46471">
    <property type="entry name" value="CHITIN DEACETYLASE"/>
    <property type="match status" value="1"/>
</dbReference>
<evidence type="ECO:0000256" key="2">
    <source>
        <dbReference type="ARBA" id="ARBA00004609"/>
    </source>
</evidence>
<dbReference type="SUPFAM" id="SSF88713">
    <property type="entry name" value="Glycoside hydrolase/deacetylase"/>
    <property type="match status" value="1"/>
</dbReference>
<dbReference type="InterPro" id="IPR011330">
    <property type="entry name" value="Glyco_hydro/deAcase_b/a-brl"/>
</dbReference>
<keyword evidence="3" id="KW-0336">GPI-anchor</keyword>
<dbReference type="GO" id="GO:0005975">
    <property type="term" value="P:carbohydrate metabolic process"/>
    <property type="evidence" value="ECO:0007669"/>
    <property type="project" value="InterPro"/>
</dbReference>
<dbReference type="STRING" id="27349.A0A0L6VSL0"/>
<dbReference type="GO" id="GO:0016810">
    <property type="term" value="F:hydrolase activity, acting on carbon-nitrogen (but not peptide) bonds"/>
    <property type="evidence" value="ECO:0007669"/>
    <property type="project" value="InterPro"/>
</dbReference>
<reference evidence="11 12" key="1">
    <citation type="submission" date="2015-08" db="EMBL/GenBank/DDBJ databases">
        <title>Next Generation Sequencing and Analysis of the Genome of Puccinia sorghi L Schw, the Causal Agent of Maize Common Rust.</title>
        <authorList>
            <person name="Rochi L."/>
            <person name="Burguener G."/>
            <person name="Darino M."/>
            <person name="Turjanski A."/>
            <person name="Kreff E."/>
            <person name="Dieguez M.J."/>
            <person name="Sacco F."/>
        </authorList>
    </citation>
    <scope>NUCLEOTIDE SEQUENCE [LARGE SCALE GENOMIC DNA]</scope>
    <source>
        <strain evidence="11 12">RO10H11247</strain>
    </source>
</reference>
<evidence type="ECO:0000256" key="9">
    <source>
        <dbReference type="SAM" id="MobiDB-lite"/>
    </source>
</evidence>